<evidence type="ECO:0000256" key="2">
    <source>
        <dbReference type="ARBA" id="ARBA00023125"/>
    </source>
</evidence>
<dbReference type="InterPro" id="IPR011008">
    <property type="entry name" value="Dimeric_a/b-barrel"/>
</dbReference>
<dbReference type="InterPro" id="IPR019888">
    <property type="entry name" value="Tscrpt_reg_AsnC-like"/>
</dbReference>
<reference evidence="6" key="1">
    <citation type="journal article" date="2019" name="Int. J. Syst. Evol. Microbiol.">
        <title>The Global Catalogue of Microorganisms (GCM) 10K type strain sequencing project: providing services to taxonomists for standard genome sequencing and annotation.</title>
        <authorList>
            <consortium name="The Broad Institute Genomics Platform"/>
            <consortium name="The Broad Institute Genome Sequencing Center for Infectious Disease"/>
            <person name="Wu L."/>
            <person name="Ma J."/>
        </authorList>
    </citation>
    <scope>NUCLEOTIDE SEQUENCE [LARGE SCALE GENOMIC DNA]</scope>
    <source>
        <strain evidence="6">KCTC 42224</strain>
    </source>
</reference>
<name>A0ABV7V3K4_9SPHN</name>
<dbReference type="InterPro" id="IPR011991">
    <property type="entry name" value="ArsR-like_HTH"/>
</dbReference>
<evidence type="ECO:0000313" key="5">
    <source>
        <dbReference type="EMBL" id="MFC3671266.1"/>
    </source>
</evidence>
<dbReference type="Gene3D" id="1.10.10.10">
    <property type="entry name" value="Winged helix-like DNA-binding domain superfamily/Winged helix DNA-binding domain"/>
    <property type="match status" value="1"/>
</dbReference>
<evidence type="ECO:0000259" key="4">
    <source>
        <dbReference type="PROSITE" id="PS50956"/>
    </source>
</evidence>
<keyword evidence="6" id="KW-1185">Reference proteome</keyword>
<dbReference type="PROSITE" id="PS00519">
    <property type="entry name" value="HTH_ASNC_1"/>
    <property type="match status" value="1"/>
</dbReference>
<dbReference type="InterPro" id="IPR036388">
    <property type="entry name" value="WH-like_DNA-bd_sf"/>
</dbReference>
<dbReference type="Proteomes" id="UP001595683">
    <property type="component" value="Unassembled WGS sequence"/>
</dbReference>
<sequence>MTTATLVLDPLDRRLLQAVQRQADLSHAALAEAVGTSPASCWRRLKALEDAGVLGPAVRLLDPAALGLALDAVCQVRMKAHDAQARGSFEQFVMDRDEVLECLSMSGEWDYQLRIVVRDMAQYEHFLMHALLRHPAVATSASHFALKRIKATTQLPV</sequence>
<protein>
    <submittedName>
        <fullName evidence="5">Lrp/AsnC family transcriptional regulator</fullName>
    </submittedName>
</protein>
<dbReference type="SMART" id="SM00344">
    <property type="entry name" value="HTH_ASNC"/>
    <property type="match status" value="1"/>
</dbReference>
<evidence type="ECO:0000256" key="1">
    <source>
        <dbReference type="ARBA" id="ARBA00023015"/>
    </source>
</evidence>
<keyword evidence="2" id="KW-0238">DNA-binding</keyword>
<proteinExistence type="predicted"/>
<dbReference type="Pfam" id="PF13412">
    <property type="entry name" value="HTH_24"/>
    <property type="match status" value="1"/>
</dbReference>
<comment type="caution">
    <text evidence="5">The sequence shown here is derived from an EMBL/GenBank/DDBJ whole genome shotgun (WGS) entry which is preliminary data.</text>
</comment>
<dbReference type="PANTHER" id="PTHR30154:SF34">
    <property type="entry name" value="TRANSCRIPTIONAL REGULATOR AZLB"/>
    <property type="match status" value="1"/>
</dbReference>
<dbReference type="InterPro" id="IPR019885">
    <property type="entry name" value="Tscrpt_reg_HTH_AsnC-type_CS"/>
</dbReference>
<gene>
    <name evidence="5" type="ORF">ACFOOT_07510</name>
</gene>
<accession>A0ABV7V3K4</accession>
<dbReference type="EMBL" id="JBHRYE010000011">
    <property type="protein sequence ID" value="MFC3671266.1"/>
    <property type="molecule type" value="Genomic_DNA"/>
</dbReference>
<dbReference type="CDD" id="cd00090">
    <property type="entry name" value="HTH_ARSR"/>
    <property type="match status" value="1"/>
</dbReference>
<dbReference type="Gene3D" id="3.30.70.920">
    <property type="match status" value="1"/>
</dbReference>
<feature type="domain" description="HTH asnC-type" evidence="4">
    <location>
        <begin position="8"/>
        <end position="69"/>
    </location>
</feature>
<dbReference type="InterPro" id="IPR019887">
    <property type="entry name" value="Tscrpt_reg_AsnC/Lrp_C"/>
</dbReference>
<evidence type="ECO:0000256" key="3">
    <source>
        <dbReference type="ARBA" id="ARBA00023163"/>
    </source>
</evidence>
<dbReference type="SUPFAM" id="SSF46785">
    <property type="entry name" value="Winged helix' DNA-binding domain"/>
    <property type="match status" value="1"/>
</dbReference>
<dbReference type="PANTHER" id="PTHR30154">
    <property type="entry name" value="LEUCINE-RESPONSIVE REGULATORY PROTEIN"/>
    <property type="match status" value="1"/>
</dbReference>
<evidence type="ECO:0000313" key="6">
    <source>
        <dbReference type="Proteomes" id="UP001595683"/>
    </source>
</evidence>
<dbReference type="InterPro" id="IPR000485">
    <property type="entry name" value="AsnC-type_HTH_dom"/>
</dbReference>
<organism evidence="5 6">
    <name type="scientific">Novosphingobium pokkalii</name>
    <dbReference type="NCBI Taxonomy" id="1770194"/>
    <lineage>
        <taxon>Bacteria</taxon>
        <taxon>Pseudomonadati</taxon>
        <taxon>Pseudomonadota</taxon>
        <taxon>Alphaproteobacteria</taxon>
        <taxon>Sphingomonadales</taxon>
        <taxon>Sphingomonadaceae</taxon>
        <taxon>Novosphingobium</taxon>
    </lineage>
</organism>
<dbReference type="Pfam" id="PF01037">
    <property type="entry name" value="AsnC_trans_reg"/>
    <property type="match status" value="1"/>
</dbReference>
<dbReference type="RefSeq" id="WP_191322532.1">
    <property type="nucleotide sequence ID" value="NZ_BMZP01000001.1"/>
</dbReference>
<dbReference type="PROSITE" id="PS50956">
    <property type="entry name" value="HTH_ASNC_2"/>
    <property type="match status" value="1"/>
</dbReference>
<keyword evidence="3" id="KW-0804">Transcription</keyword>
<dbReference type="InterPro" id="IPR036390">
    <property type="entry name" value="WH_DNA-bd_sf"/>
</dbReference>
<dbReference type="SUPFAM" id="SSF54909">
    <property type="entry name" value="Dimeric alpha+beta barrel"/>
    <property type="match status" value="1"/>
</dbReference>
<keyword evidence="1" id="KW-0805">Transcription regulation</keyword>
<dbReference type="PRINTS" id="PR00033">
    <property type="entry name" value="HTHASNC"/>
</dbReference>